<proteinExistence type="predicted"/>
<sequence>MEDNDFLGFWFNSSNDASVGVKANCGDGTCTDDVFVRLGGTSGVFLKGSDLEDGKEYRIFAYLYKSEGSAYYDNLDAWLNPSQSEMLSLTGAHVHADTKVKAAGSNKSTQITSVGFRTANVDNGVVFTVTAPNLNVDAAAVPEPGSLALMGLAMAGLGAARRRKKN</sequence>
<dbReference type="EMBL" id="JAHYBX010000002">
    <property type="protein sequence ID" value="MCA1856044.1"/>
    <property type="molecule type" value="Genomic_DNA"/>
</dbReference>
<dbReference type="Pfam" id="PF07589">
    <property type="entry name" value="PEP-CTERM"/>
    <property type="match status" value="1"/>
</dbReference>
<accession>A0ABS7YCQ4</accession>
<evidence type="ECO:0000313" key="3">
    <source>
        <dbReference type="Proteomes" id="UP001198602"/>
    </source>
</evidence>
<dbReference type="NCBIfam" id="TIGR02595">
    <property type="entry name" value="PEP_CTERM"/>
    <property type="match status" value="1"/>
</dbReference>
<evidence type="ECO:0000313" key="2">
    <source>
        <dbReference type="EMBL" id="MCA1856044.1"/>
    </source>
</evidence>
<dbReference type="Proteomes" id="UP001198602">
    <property type="component" value="Unassembled WGS sequence"/>
</dbReference>
<comment type="caution">
    <text evidence="2">The sequence shown here is derived from an EMBL/GenBank/DDBJ whole genome shotgun (WGS) entry which is preliminary data.</text>
</comment>
<protein>
    <submittedName>
        <fullName evidence="2">PEP-CTERM sorting domain-containing protein</fullName>
    </submittedName>
</protein>
<dbReference type="InterPro" id="IPR013424">
    <property type="entry name" value="Ice-binding_C"/>
</dbReference>
<feature type="domain" description="Ice-binding protein C-terminal" evidence="1">
    <location>
        <begin position="140"/>
        <end position="163"/>
    </location>
</feature>
<gene>
    <name evidence="2" type="ORF">LE190_08915</name>
</gene>
<reference evidence="2 3" key="1">
    <citation type="submission" date="2021-07" db="EMBL/GenBank/DDBJ databases">
        <title>Characterization of Violacein-producing bacteria and related species.</title>
        <authorList>
            <person name="Wilson H.S."/>
            <person name="De Leon M.E."/>
        </authorList>
    </citation>
    <scope>NUCLEOTIDE SEQUENCE [LARGE SCALE GENOMIC DNA]</scope>
    <source>
        <strain evidence="2 3">HSC-2F05</strain>
    </source>
</reference>
<organism evidence="2 3">
    <name type="scientific">Massilia hydrophila</name>
    <dbReference type="NCBI Taxonomy" id="3044279"/>
    <lineage>
        <taxon>Bacteria</taxon>
        <taxon>Pseudomonadati</taxon>
        <taxon>Pseudomonadota</taxon>
        <taxon>Betaproteobacteria</taxon>
        <taxon>Burkholderiales</taxon>
        <taxon>Oxalobacteraceae</taxon>
        <taxon>Telluria group</taxon>
        <taxon>Massilia</taxon>
    </lineage>
</organism>
<name>A0ABS7YCQ4_9BURK</name>
<evidence type="ECO:0000259" key="1">
    <source>
        <dbReference type="Pfam" id="PF07589"/>
    </source>
</evidence>
<dbReference type="RefSeq" id="WP_225238375.1">
    <property type="nucleotide sequence ID" value="NZ_JAHYBX010000002.1"/>
</dbReference>
<keyword evidence="3" id="KW-1185">Reference proteome</keyword>